<dbReference type="Pfam" id="PF00563">
    <property type="entry name" value="EAL"/>
    <property type="match status" value="1"/>
</dbReference>
<dbReference type="SMART" id="SM00267">
    <property type="entry name" value="GGDEF"/>
    <property type="match status" value="1"/>
</dbReference>
<dbReference type="CDD" id="cd01948">
    <property type="entry name" value="EAL"/>
    <property type="match status" value="1"/>
</dbReference>
<dbReference type="InterPro" id="IPR043128">
    <property type="entry name" value="Rev_trsase/Diguanyl_cyclase"/>
</dbReference>
<gene>
    <name evidence="3" type="ORF">MACH21_09880</name>
</gene>
<sequence length="539" mass="59459">MAVFVLLGLFAATVVVYETGGTTYPYPYVILLPVILAAAVFKIPGGLVAGLIAALCIGPWMPLDVENEVMQTTQAWVFRLVMFLMIGGFTGLLAMLMYLRQQESVARERIDPVTGLLSPVASIRLIAGADPIEQLPQPPGYAVVVAFEGLSAVLRALGIEASNRAICQIGRALEAAMGPDRLVTRIHGSTFGIALPSGMRSLRDFVEDMEERMPATIPFENFSLLLLPRFGLARLTEEDRLAGHAFRKAMAGLTLARKHGRRVGRYSSSFDMSARRSLVLLSDFERALREEELEVHFQPKVDLATREIMGVEALVRWRDIVSGNIPPSIFVPIVEKTTLIDQMTRYVAQTAIRQLAQWQRQGIELELALNLSPPLLGNPDFMNFLKALPQEYGIDPTRIEIEITENALMENADALLRVLHDLNGSGFRLAIDDFGTGYSSLLYLKNFPISTVKLDQSFVRDLPDNEASAAISAMTAAVCKRMKTRIVAEGIETPESEAFLLEQGFDVGQGFLYSEPLSAKDITDWITAYRANLPIQQPA</sequence>
<keyword evidence="1" id="KW-1133">Transmembrane helix</keyword>
<feature type="transmembrane region" description="Helical" evidence="1">
    <location>
        <begin position="26"/>
        <end position="55"/>
    </location>
</feature>
<dbReference type="PANTHER" id="PTHR33121">
    <property type="entry name" value="CYCLIC DI-GMP PHOSPHODIESTERASE PDEF"/>
    <property type="match status" value="1"/>
</dbReference>
<dbReference type="PANTHER" id="PTHR33121:SF70">
    <property type="entry name" value="SIGNALING PROTEIN YKOW"/>
    <property type="match status" value="1"/>
</dbReference>
<name>A0AA48KM68_9RHOB</name>
<reference evidence="3 4" key="1">
    <citation type="submission" date="2023-01" db="EMBL/GenBank/DDBJ databases">
        <title>Complete genome sequence of Roseicyclus marinus strain Dej080120_10.</title>
        <authorList>
            <person name="Ueki S."/>
            <person name="Maruyama F."/>
        </authorList>
    </citation>
    <scope>NUCLEOTIDE SEQUENCE [LARGE SCALE GENOMIC DNA]</scope>
    <source>
        <strain evidence="3 4">Dej080120_10</strain>
    </source>
</reference>
<dbReference type="InterPro" id="IPR029787">
    <property type="entry name" value="Nucleotide_cyclase"/>
</dbReference>
<dbReference type="Gene3D" id="3.30.70.270">
    <property type="match status" value="1"/>
</dbReference>
<dbReference type="EMBL" id="AP027266">
    <property type="protein sequence ID" value="BDW84811.1"/>
    <property type="molecule type" value="Genomic_DNA"/>
</dbReference>
<keyword evidence="4" id="KW-1185">Reference proteome</keyword>
<accession>A0AA48KM68</accession>
<dbReference type="InterPro" id="IPR035919">
    <property type="entry name" value="EAL_sf"/>
</dbReference>
<feature type="transmembrane region" description="Helical" evidence="1">
    <location>
        <begin position="76"/>
        <end position="99"/>
    </location>
</feature>
<protein>
    <recommendedName>
        <fullName evidence="2">EAL domain-containing protein</fullName>
    </recommendedName>
</protein>
<dbReference type="KEGG" id="rmai:MACH21_09880"/>
<proteinExistence type="predicted"/>
<dbReference type="PROSITE" id="PS50883">
    <property type="entry name" value="EAL"/>
    <property type="match status" value="1"/>
</dbReference>
<dbReference type="InterPro" id="IPR000160">
    <property type="entry name" value="GGDEF_dom"/>
</dbReference>
<dbReference type="InterPro" id="IPR050706">
    <property type="entry name" value="Cyclic-di-GMP_PDE-like"/>
</dbReference>
<organism evidence="3 4">
    <name type="scientific">Roseicyclus marinus</name>
    <dbReference type="NCBI Taxonomy" id="2161673"/>
    <lineage>
        <taxon>Bacteria</taxon>
        <taxon>Pseudomonadati</taxon>
        <taxon>Pseudomonadota</taxon>
        <taxon>Alphaproteobacteria</taxon>
        <taxon>Rhodobacterales</taxon>
        <taxon>Roseobacteraceae</taxon>
        <taxon>Roseicyclus</taxon>
    </lineage>
</organism>
<evidence type="ECO:0000313" key="4">
    <source>
        <dbReference type="Proteomes" id="UP001337723"/>
    </source>
</evidence>
<dbReference type="Gene3D" id="3.20.20.450">
    <property type="entry name" value="EAL domain"/>
    <property type="match status" value="1"/>
</dbReference>
<dbReference type="SUPFAM" id="SSF141868">
    <property type="entry name" value="EAL domain-like"/>
    <property type="match status" value="1"/>
</dbReference>
<dbReference type="SUPFAM" id="SSF55073">
    <property type="entry name" value="Nucleotide cyclase"/>
    <property type="match status" value="1"/>
</dbReference>
<feature type="domain" description="EAL" evidence="2">
    <location>
        <begin position="277"/>
        <end position="530"/>
    </location>
</feature>
<keyword evidence="1" id="KW-0472">Membrane</keyword>
<keyword evidence="1" id="KW-0812">Transmembrane</keyword>
<dbReference type="InterPro" id="IPR001633">
    <property type="entry name" value="EAL_dom"/>
</dbReference>
<dbReference type="GO" id="GO:0071111">
    <property type="term" value="F:cyclic-guanylate-specific phosphodiesterase activity"/>
    <property type="evidence" value="ECO:0007669"/>
    <property type="project" value="InterPro"/>
</dbReference>
<dbReference type="SMART" id="SM00052">
    <property type="entry name" value="EAL"/>
    <property type="match status" value="1"/>
</dbReference>
<dbReference type="AlphaFoldDB" id="A0AA48KM68"/>
<dbReference type="Proteomes" id="UP001337723">
    <property type="component" value="Chromosome"/>
</dbReference>
<evidence type="ECO:0000313" key="3">
    <source>
        <dbReference type="EMBL" id="BDW84811.1"/>
    </source>
</evidence>
<evidence type="ECO:0000259" key="2">
    <source>
        <dbReference type="PROSITE" id="PS50883"/>
    </source>
</evidence>
<evidence type="ECO:0000256" key="1">
    <source>
        <dbReference type="SAM" id="Phobius"/>
    </source>
</evidence>